<protein>
    <submittedName>
        <fullName evidence="2">Uncharacterized protein</fullName>
    </submittedName>
</protein>
<feature type="region of interest" description="Disordered" evidence="1">
    <location>
        <begin position="269"/>
        <end position="306"/>
    </location>
</feature>
<accession>T1KFU5</accession>
<dbReference type="GO" id="GO:0005085">
    <property type="term" value="F:guanyl-nucleotide exchange factor activity"/>
    <property type="evidence" value="ECO:0007669"/>
    <property type="project" value="TreeGrafter"/>
</dbReference>
<sequence length="612" mass="70388">MDCLMVFDVNNYLLYVKHNLDFLEALSSLVFDCKLTDLDSPRNIKEMFLKDDKQLENMIVLLFAPYVASIRVLGSESPSLDVFADKYPSVKIIYSQFLDYIFLYIADSTNFTHEKKMEHNLTTFVAISKLMFGVALSEIKGDENQMKLLTSIYNNWLKNSTCPVYMVEATEKLFISQSVQKIFSDLVRSNIMKLSSHLDRFSVEIPSHGLLFVERKLITRTSSRNAVKLNKGDLVLLTLLADTLQGTREYYSEKEDTLKISFDDFDEDGIGDKTNQNEKDYETNERRTFTESYESSSSSSESSPIKGEKRNYRWKEILNILQYRPKDLRRFHSLQEFDASLTKLNRHLAENSQKSDLIRTLISKLNQLSKSEIRKHILSRNNEEVSAQLDSLASSVSAILKTVYCEKVFLHHQRLIERFIMDPTMSDQRNMALEAYSDVVPGLVGFIYVDRNLNELIMAKVDDGADAIGDFNLLNLNLSKNVLPQLVETAYFNLSNGQFTSTWSGNGLSFNYIIWFETENGEILKIPKERSEMTGYPSMMNGNFVDKMLASYFPSYRLGLSPTKGGNLLCFELFYVQKLSYFKPGRQIIEARKLARRLWAVTSSSIRVLSIF</sequence>
<dbReference type="GO" id="GO:0031085">
    <property type="term" value="C:BLOC-3 complex"/>
    <property type="evidence" value="ECO:0007669"/>
    <property type="project" value="TreeGrafter"/>
</dbReference>
<evidence type="ECO:0000313" key="3">
    <source>
        <dbReference type="Proteomes" id="UP000015104"/>
    </source>
</evidence>
<feature type="compositionally biased region" description="Basic and acidic residues" evidence="1">
    <location>
        <begin position="275"/>
        <end position="289"/>
    </location>
</feature>
<dbReference type="Proteomes" id="UP000015104">
    <property type="component" value="Unassembled WGS sequence"/>
</dbReference>
<evidence type="ECO:0000313" key="2">
    <source>
        <dbReference type="EnsemblMetazoa" id="tetur10g04400.1"/>
    </source>
</evidence>
<proteinExistence type="predicted"/>
<evidence type="ECO:0000256" key="1">
    <source>
        <dbReference type="SAM" id="MobiDB-lite"/>
    </source>
</evidence>
<reference evidence="2" key="2">
    <citation type="submission" date="2015-06" db="UniProtKB">
        <authorList>
            <consortium name="EnsemblMetazoa"/>
        </authorList>
    </citation>
    <scope>IDENTIFICATION</scope>
</reference>
<dbReference type="PANTHER" id="PTHR12761:SF1">
    <property type="entry name" value="BLOC-3 COMPLEX MEMBER HPS1"/>
    <property type="match status" value="1"/>
</dbReference>
<dbReference type="InterPro" id="IPR026053">
    <property type="entry name" value="HPS1"/>
</dbReference>
<dbReference type="AlphaFoldDB" id="T1KFU5"/>
<dbReference type="PANTHER" id="PTHR12761">
    <property type="entry name" value="HERMANSKY-PUDLAK SYNDROME PROTEIN 1"/>
    <property type="match status" value="1"/>
</dbReference>
<keyword evidence="3" id="KW-1185">Reference proteome</keyword>
<dbReference type="STRING" id="32264.T1KFU5"/>
<name>T1KFU5_TETUR</name>
<organism evidence="2 3">
    <name type="scientific">Tetranychus urticae</name>
    <name type="common">Two-spotted spider mite</name>
    <dbReference type="NCBI Taxonomy" id="32264"/>
    <lineage>
        <taxon>Eukaryota</taxon>
        <taxon>Metazoa</taxon>
        <taxon>Ecdysozoa</taxon>
        <taxon>Arthropoda</taxon>
        <taxon>Chelicerata</taxon>
        <taxon>Arachnida</taxon>
        <taxon>Acari</taxon>
        <taxon>Acariformes</taxon>
        <taxon>Trombidiformes</taxon>
        <taxon>Prostigmata</taxon>
        <taxon>Eleutherengona</taxon>
        <taxon>Raphignathae</taxon>
        <taxon>Tetranychoidea</taxon>
        <taxon>Tetranychidae</taxon>
        <taxon>Tetranychus</taxon>
    </lineage>
</organism>
<dbReference type="EMBL" id="CAEY01000038">
    <property type="status" value="NOT_ANNOTATED_CDS"/>
    <property type="molecule type" value="Genomic_DNA"/>
</dbReference>
<dbReference type="HOGENOM" id="CLU_446440_0_0_1"/>
<reference evidence="3" key="1">
    <citation type="submission" date="2011-08" db="EMBL/GenBank/DDBJ databases">
        <authorList>
            <person name="Rombauts S."/>
        </authorList>
    </citation>
    <scope>NUCLEOTIDE SEQUENCE</scope>
    <source>
        <strain evidence="3">London</strain>
    </source>
</reference>
<dbReference type="EnsemblMetazoa" id="tetur10g04400.1">
    <property type="protein sequence ID" value="tetur10g04400.1"/>
    <property type="gene ID" value="tetur10g04400"/>
</dbReference>
<feature type="compositionally biased region" description="Low complexity" evidence="1">
    <location>
        <begin position="291"/>
        <end position="303"/>
    </location>
</feature>